<name>A0A2N9F6E2_FAGSY</name>
<proteinExistence type="predicted"/>
<dbReference type="AlphaFoldDB" id="A0A2N9F6E2"/>
<feature type="compositionally biased region" description="Basic and acidic residues" evidence="1">
    <location>
        <begin position="93"/>
        <end position="115"/>
    </location>
</feature>
<gene>
    <name evidence="2" type="ORF">FSB_LOCUS10226</name>
</gene>
<protein>
    <submittedName>
        <fullName evidence="2">Uncharacterized protein</fullName>
    </submittedName>
</protein>
<evidence type="ECO:0000313" key="2">
    <source>
        <dbReference type="EMBL" id="SPC82344.1"/>
    </source>
</evidence>
<sequence length="171" mass="18976">MHLNPLNMVRSSVGNMLSLFAAPDLDPTRRLTRSIRSSDSVTVADITDSGDGDFTVEIAVEISAGILLRSPLWMAVGPRGAWEGSEGGDGEEKESKETSPDRSRLEPVCDRSRPRSKFDENRCARALDHQEPVCSCHHLSLRRARAPRTCVAHDCDDLWVLICLLLVCSWF</sequence>
<reference evidence="2" key="1">
    <citation type="submission" date="2018-02" db="EMBL/GenBank/DDBJ databases">
        <authorList>
            <person name="Cohen D.B."/>
            <person name="Kent A.D."/>
        </authorList>
    </citation>
    <scope>NUCLEOTIDE SEQUENCE</scope>
</reference>
<feature type="region of interest" description="Disordered" evidence="1">
    <location>
        <begin position="79"/>
        <end position="115"/>
    </location>
</feature>
<organism evidence="2">
    <name type="scientific">Fagus sylvatica</name>
    <name type="common">Beechnut</name>
    <dbReference type="NCBI Taxonomy" id="28930"/>
    <lineage>
        <taxon>Eukaryota</taxon>
        <taxon>Viridiplantae</taxon>
        <taxon>Streptophyta</taxon>
        <taxon>Embryophyta</taxon>
        <taxon>Tracheophyta</taxon>
        <taxon>Spermatophyta</taxon>
        <taxon>Magnoliopsida</taxon>
        <taxon>eudicotyledons</taxon>
        <taxon>Gunneridae</taxon>
        <taxon>Pentapetalae</taxon>
        <taxon>rosids</taxon>
        <taxon>fabids</taxon>
        <taxon>Fagales</taxon>
        <taxon>Fagaceae</taxon>
        <taxon>Fagus</taxon>
    </lineage>
</organism>
<evidence type="ECO:0000256" key="1">
    <source>
        <dbReference type="SAM" id="MobiDB-lite"/>
    </source>
</evidence>
<dbReference type="EMBL" id="OIVN01000572">
    <property type="protein sequence ID" value="SPC82344.1"/>
    <property type="molecule type" value="Genomic_DNA"/>
</dbReference>
<accession>A0A2N9F6E2</accession>